<dbReference type="PROSITE" id="PS00036">
    <property type="entry name" value="BZIP_BASIC"/>
    <property type="match status" value="1"/>
</dbReference>
<accession>A0A5N6P5M2</accession>
<dbReference type="InterPro" id="IPR046347">
    <property type="entry name" value="bZIP_sf"/>
</dbReference>
<dbReference type="Pfam" id="PF00170">
    <property type="entry name" value="bZIP_1"/>
    <property type="match status" value="1"/>
</dbReference>
<dbReference type="GO" id="GO:0000976">
    <property type="term" value="F:transcription cis-regulatory region binding"/>
    <property type="evidence" value="ECO:0007669"/>
    <property type="project" value="TreeGrafter"/>
</dbReference>
<evidence type="ECO:0000313" key="8">
    <source>
        <dbReference type="EMBL" id="KAD5960946.1"/>
    </source>
</evidence>
<dbReference type="Proteomes" id="UP000326396">
    <property type="component" value="Linkage Group LG14"/>
</dbReference>
<dbReference type="GO" id="GO:0046982">
    <property type="term" value="F:protein heterodimerization activity"/>
    <property type="evidence" value="ECO:0007669"/>
    <property type="project" value="UniProtKB-ARBA"/>
</dbReference>
<name>A0A5N6P5M2_9ASTR</name>
<evidence type="ECO:0000259" key="7">
    <source>
        <dbReference type="PROSITE" id="PS50217"/>
    </source>
</evidence>
<keyword evidence="4" id="KW-0804">Transcription</keyword>
<evidence type="ECO:0000256" key="6">
    <source>
        <dbReference type="SAM" id="MobiDB-lite"/>
    </source>
</evidence>
<comment type="caution">
    <text evidence="8">The sequence shown here is derived from an EMBL/GenBank/DDBJ whole genome shotgun (WGS) entry which is preliminary data.</text>
</comment>
<evidence type="ECO:0000313" key="9">
    <source>
        <dbReference type="Proteomes" id="UP000326396"/>
    </source>
</evidence>
<dbReference type="PANTHER" id="PTHR45764">
    <property type="entry name" value="BZIP TRANSCRIPTION FACTOR 44"/>
    <property type="match status" value="1"/>
</dbReference>
<keyword evidence="9" id="KW-1185">Reference proteome</keyword>
<keyword evidence="3" id="KW-0238">DNA-binding</keyword>
<dbReference type="PROSITE" id="PS50217">
    <property type="entry name" value="BZIP"/>
    <property type="match status" value="1"/>
</dbReference>
<dbReference type="FunFam" id="1.20.5.170:FF:000020">
    <property type="entry name" value="BZIP transcription factor"/>
    <property type="match status" value="1"/>
</dbReference>
<evidence type="ECO:0000256" key="2">
    <source>
        <dbReference type="ARBA" id="ARBA00023015"/>
    </source>
</evidence>
<protein>
    <recommendedName>
        <fullName evidence="7">BZIP domain-containing protein</fullName>
    </recommendedName>
</protein>
<evidence type="ECO:0000256" key="1">
    <source>
        <dbReference type="ARBA" id="ARBA00004123"/>
    </source>
</evidence>
<feature type="region of interest" description="Disordered" evidence="6">
    <location>
        <begin position="94"/>
        <end position="114"/>
    </location>
</feature>
<keyword evidence="5" id="KW-0539">Nucleus</keyword>
<dbReference type="AlphaFoldDB" id="A0A5N6P5M2"/>
<organism evidence="8 9">
    <name type="scientific">Mikania micrantha</name>
    <name type="common">bitter vine</name>
    <dbReference type="NCBI Taxonomy" id="192012"/>
    <lineage>
        <taxon>Eukaryota</taxon>
        <taxon>Viridiplantae</taxon>
        <taxon>Streptophyta</taxon>
        <taxon>Embryophyta</taxon>
        <taxon>Tracheophyta</taxon>
        <taxon>Spermatophyta</taxon>
        <taxon>Magnoliopsida</taxon>
        <taxon>eudicotyledons</taxon>
        <taxon>Gunneridae</taxon>
        <taxon>Pentapetalae</taxon>
        <taxon>asterids</taxon>
        <taxon>campanulids</taxon>
        <taxon>Asterales</taxon>
        <taxon>Asteraceae</taxon>
        <taxon>Asteroideae</taxon>
        <taxon>Heliantheae alliance</taxon>
        <taxon>Eupatorieae</taxon>
        <taxon>Mikania</taxon>
    </lineage>
</organism>
<dbReference type="InterPro" id="IPR004827">
    <property type="entry name" value="bZIP"/>
</dbReference>
<evidence type="ECO:0000256" key="5">
    <source>
        <dbReference type="ARBA" id="ARBA00023242"/>
    </source>
</evidence>
<proteinExistence type="predicted"/>
<dbReference type="OrthoDB" id="551672at2759"/>
<evidence type="ECO:0000256" key="3">
    <source>
        <dbReference type="ARBA" id="ARBA00023125"/>
    </source>
</evidence>
<feature type="compositionally biased region" description="Polar residues" evidence="6">
    <location>
        <begin position="94"/>
        <end position="108"/>
    </location>
</feature>
<dbReference type="CDD" id="cd14702">
    <property type="entry name" value="bZIP_plant_GBF1"/>
    <property type="match status" value="1"/>
</dbReference>
<gene>
    <name evidence="8" type="ORF">E3N88_12419</name>
</gene>
<dbReference type="GO" id="GO:0003700">
    <property type="term" value="F:DNA-binding transcription factor activity"/>
    <property type="evidence" value="ECO:0007669"/>
    <property type="project" value="InterPro"/>
</dbReference>
<dbReference type="SUPFAM" id="SSF57959">
    <property type="entry name" value="Leucine zipper domain"/>
    <property type="match status" value="1"/>
</dbReference>
<feature type="domain" description="BZIP" evidence="7">
    <location>
        <begin position="120"/>
        <end position="183"/>
    </location>
</feature>
<dbReference type="GO" id="GO:0005634">
    <property type="term" value="C:nucleus"/>
    <property type="evidence" value="ECO:0007669"/>
    <property type="project" value="UniProtKB-SubCell"/>
</dbReference>
<comment type="subcellular location">
    <subcellularLocation>
        <location evidence="1">Nucleus</location>
    </subcellularLocation>
</comment>
<dbReference type="Gene3D" id="1.20.5.170">
    <property type="match status" value="1"/>
</dbReference>
<dbReference type="InterPro" id="IPR045314">
    <property type="entry name" value="bZIP_plant_GBF1"/>
</dbReference>
<sequence length="243" mass="28476">MKEHLPFVYKYFIDHNALDQSPQSPYFALKYRLPTHRFFPFLLPLSSTLFPAMMSPVFPSAADHMPSGVFDPWVTGTHENPFLYPTQEPLFSFSKSPTQQTNTSNSCSDDGGPMIINQTDDRKLRRMISNRESARRSRMRKQKHLENLRNLVNRHKSSNQELTDRLRFVTRQEQIIRKENERLKTESGVLQQRLWDLHQVMLVWQLPNQLLLSSAWPCNNNNNNNNNNVTYSFNEQIPPSLIT</sequence>
<dbReference type="EMBL" id="SZYD01000006">
    <property type="protein sequence ID" value="KAD5960946.1"/>
    <property type="molecule type" value="Genomic_DNA"/>
</dbReference>
<dbReference type="GO" id="GO:0045893">
    <property type="term" value="P:positive regulation of DNA-templated transcription"/>
    <property type="evidence" value="ECO:0007669"/>
    <property type="project" value="TreeGrafter"/>
</dbReference>
<evidence type="ECO:0000256" key="4">
    <source>
        <dbReference type="ARBA" id="ARBA00023163"/>
    </source>
</evidence>
<dbReference type="PANTHER" id="PTHR45764:SF21">
    <property type="entry name" value="OS03G0770000 PROTEIN"/>
    <property type="match status" value="1"/>
</dbReference>
<reference evidence="8 9" key="1">
    <citation type="submission" date="2019-05" db="EMBL/GenBank/DDBJ databases">
        <title>Mikania micrantha, genome provides insights into the molecular mechanism of rapid growth.</title>
        <authorList>
            <person name="Liu B."/>
        </authorList>
    </citation>
    <scope>NUCLEOTIDE SEQUENCE [LARGE SCALE GENOMIC DNA]</scope>
    <source>
        <strain evidence="8">NLD-2019</strain>
        <tissue evidence="8">Leaf</tissue>
    </source>
</reference>
<keyword evidence="2" id="KW-0805">Transcription regulation</keyword>
<dbReference type="SMART" id="SM00338">
    <property type="entry name" value="BRLZ"/>
    <property type="match status" value="1"/>
</dbReference>